<dbReference type="InterPro" id="IPR037143">
    <property type="entry name" value="4-PPantetheinyl_Trfase_dom_sf"/>
</dbReference>
<dbReference type="GO" id="GO:0000287">
    <property type="term" value="F:magnesium ion binding"/>
    <property type="evidence" value="ECO:0007669"/>
    <property type="project" value="InterPro"/>
</dbReference>
<evidence type="ECO:0000256" key="1">
    <source>
        <dbReference type="ARBA" id="ARBA00022679"/>
    </source>
</evidence>
<evidence type="ECO:0000313" key="4">
    <source>
        <dbReference type="EMBL" id="OAA32379.1"/>
    </source>
</evidence>
<feature type="compositionally biased region" description="Acidic residues" evidence="2">
    <location>
        <begin position="160"/>
        <end position="170"/>
    </location>
</feature>
<feature type="region of interest" description="Disordered" evidence="2">
    <location>
        <begin position="99"/>
        <end position="120"/>
    </location>
</feature>
<feature type="compositionally biased region" description="Polar residues" evidence="2">
    <location>
        <begin position="148"/>
        <end position="159"/>
    </location>
</feature>
<evidence type="ECO:0000259" key="3">
    <source>
        <dbReference type="Pfam" id="PF01648"/>
    </source>
</evidence>
<dbReference type="SUPFAM" id="SSF56214">
    <property type="entry name" value="4'-phosphopantetheinyl transferase"/>
    <property type="match status" value="1"/>
</dbReference>
<dbReference type="InterPro" id="IPR002582">
    <property type="entry name" value="ACPS"/>
</dbReference>
<dbReference type="HAMAP" id="MF_00101">
    <property type="entry name" value="AcpS"/>
    <property type="match status" value="1"/>
</dbReference>
<feature type="domain" description="4'-phosphopantetheinyl transferase" evidence="3">
    <location>
        <begin position="12"/>
        <end position="119"/>
    </location>
</feature>
<keyword evidence="5" id="KW-1185">Reference proteome</keyword>
<accession>A0A166UDN8</accession>
<organism evidence="4 5">
    <name type="scientific">Moelleriella libera RCEF 2490</name>
    <dbReference type="NCBI Taxonomy" id="1081109"/>
    <lineage>
        <taxon>Eukaryota</taxon>
        <taxon>Fungi</taxon>
        <taxon>Dikarya</taxon>
        <taxon>Ascomycota</taxon>
        <taxon>Pezizomycotina</taxon>
        <taxon>Sordariomycetes</taxon>
        <taxon>Hypocreomycetidae</taxon>
        <taxon>Hypocreales</taxon>
        <taxon>Clavicipitaceae</taxon>
        <taxon>Moelleriella</taxon>
    </lineage>
</organism>
<comment type="caution">
    <text evidence="4">The sequence shown here is derived from an EMBL/GenBank/DDBJ whole genome shotgun (WGS) entry which is preliminary data.</text>
</comment>
<dbReference type="Gene3D" id="3.90.470.20">
    <property type="entry name" value="4'-phosphopantetheinyl transferase domain"/>
    <property type="match status" value="1"/>
</dbReference>
<gene>
    <name evidence="4" type="ORF">AAL_01711</name>
</gene>
<dbReference type="Proteomes" id="UP000078544">
    <property type="component" value="Unassembled WGS sequence"/>
</dbReference>
<feature type="compositionally biased region" description="Low complexity" evidence="2">
    <location>
        <begin position="99"/>
        <end position="116"/>
    </location>
</feature>
<dbReference type="GO" id="GO:0006633">
    <property type="term" value="P:fatty acid biosynthetic process"/>
    <property type="evidence" value="ECO:0007669"/>
    <property type="project" value="InterPro"/>
</dbReference>
<dbReference type="OrthoDB" id="15433at2759"/>
<keyword evidence="1" id="KW-0808">Transferase</keyword>
<protein>
    <submittedName>
        <fullName evidence="4">Holo-acyl-carrier-protein synthase</fullName>
    </submittedName>
</protein>
<dbReference type="GO" id="GO:0008897">
    <property type="term" value="F:holo-[acyl-carrier-protein] synthase activity"/>
    <property type="evidence" value="ECO:0007669"/>
    <property type="project" value="InterPro"/>
</dbReference>
<evidence type="ECO:0000256" key="2">
    <source>
        <dbReference type="SAM" id="MobiDB-lite"/>
    </source>
</evidence>
<evidence type="ECO:0000313" key="5">
    <source>
        <dbReference type="Proteomes" id="UP000078544"/>
    </source>
</evidence>
<name>A0A166UDN8_9HYPO</name>
<feature type="region of interest" description="Disordered" evidence="2">
    <location>
        <begin position="132"/>
        <end position="170"/>
    </location>
</feature>
<sequence length="194" mass="21170">MKPLRPFPLPISIGTDICQISRVHAILAGPRRERFLRRVLAPEERRREAARLEWADAGAGAGAGAESGGRLWRVATFVAGRFAAKEAAFKAYASSSSTHFSSSPPSSWSAQQQQQQQRRRLTFHDVIIERSGAAVEGGSGPPIARIRSGSSLRQRQQYQLEEDEEDEEDESALVSISHDGDYATAVVVAARGGR</sequence>
<dbReference type="AlphaFoldDB" id="A0A166UDN8"/>
<reference evidence="4 5" key="1">
    <citation type="journal article" date="2016" name="Genome Biol. Evol.">
        <title>Divergent and convergent evolution of fungal pathogenicity.</title>
        <authorList>
            <person name="Shang Y."/>
            <person name="Xiao G."/>
            <person name="Zheng P."/>
            <person name="Cen K."/>
            <person name="Zhan S."/>
            <person name="Wang C."/>
        </authorList>
    </citation>
    <scope>NUCLEOTIDE SEQUENCE [LARGE SCALE GENOMIC DNA]</scope>
    <source>
        <strain evidence="4 5">RCEF 2490</strain>
    </source>
</reference>
<dbReference type="InterPro" id="IPR008278">
    <property type="entry name" value="4-PPantetheinyl_Trfase_dom"/>
</dbReference>
<dbReference type="EMBL" id="AZGY01000002">
    <property type="protein sequence ID" value="OAA32379.1"/>
    <property type="molecule type" value="Genomic_DNA"/>
</dbReference>
<dbReference type="Pfam" id="PF01648">
    <property type="entry name" value="ACPS"/>
    <property type="match status" value="1"/>
</dbReference>
<proteinExistence type="inferred from homology"/>